<reference evidence="14 15" key="1">
    <citation type="submission" date="2018-03" db="EMBL/GenBank/DDBJ databases">
        <title>Genome sequencing of Phreatobacter sp.</title>
        <authorList>
            <person name="Kim S.-J."/>
            <person name="Heo J."/>
            <person name="Kwon S.-W."/>
        </authorList>
    </citation>
    <scope>NUCLEOTIDE SEQUENCE [LARGE SCALE GENOMIC DNA]</scope>
    <source>
        <strain evidence="14 15">S-12</strain>
    </source>
</reference>
<evidence type="ECO:0000256" key="12">
    <source>
        <dbReference type="SAM" id="MobiDB-lite"/>
    </source>
</evidence>
<dbReference type="EC" id="3.2.2.27" evidence="3"/>
<dbReference type="GO" id="GO:0046872">
    <property type="term" value="F:metal ion binding"/>
    <property type="evidence" value="ECO:0007669"/>
    <property type="project" value="UniProtKB-KW"/>
</dbReference>
<dbReference type="InterPro" id="IPR051536">
    <property type="entry name" value="UDG_Type-4/5"/>
</dbReference>
<accession>A0A2S0NBR2</accession>
<dbReference type="SMART" id="SM00986">
    <property type="entry name" value="UDG"/>
    <property type="match status" value="1"/>
</dbReference>
<protein>
    <recommendedName>
        <fullName evidence="4">Type-4 uracil-DNA glycosylase</fullName>
        <ecNumber evidence="3">3.2.2.27</ecNumber>
    </recommendedName>
</protein>
<comment type="catalytic activity">
    <reaction evidence="1">
        <text>Hydrolyzes single-stranded DNA or mismatched double-stranded DNA and polynucleotides, releasing free uracil.</text>
        <dbReference type="EC" id="3.2.2.27"/>
    </reaction>
</comment>
<dbReference type="RefSeq" id="WP_106748943.1">
    <property type="nucleotide sequence ID" value="NZ_CP027668.1"/>
</dbReference>
<dbReference type="NCBIfam" id="TIGR00758">
    <property type="entry name" value="UDG_fam4"/>
    <property type="match status" value="1"/>
</dbReference>
<keyword evidence="8" id="KW-0378">Hydrolase</keyword>
<dbReference type="InterPro" id="IPR036895">
    <property type="entry name" value="Uracil-DNA_glycosylase-like_sf"/>
</dbReference>
<evidence type="ECO:0000256" key="1">
    <source>
        <dbReference type="ARBA" id="ARBA00001400"/>
    </source>
</evidence>
<feature type="domain" description="Uracil-DNA glycosylase-like" evidence="13">
    <location>
        <begin position="116"/>
        <end position="266"/>
    </location>
</feature>
<feature type="region of interest" description="Disordered" evidence="12">
    <location>
        <begin position="54"/>
        <end position="82"/>
    </location>
</feature>
<keyword evidence="10" id="KW-0411">Iron-sulfur</keyword>
<dbReference type="InterPro" id="IPR005122">
    <property type="entry name" value="Uracil-DNA_glycosylase-like"/>
</dbReference>
<dbReference type="InterPro" id="IPR005273">
    <property type="entry name" value="Ura-DNA_glyco_family4"/>
</dbReference>
<dbReference type="Pfam" id="PF03167">
    <property type="entry name" value="UDG"/>
    <property type="match status" value="1"/>
</dbReference>
<keyword evidence="15" id="KW-1185">Reference proteome</keyword>
<evidence type="ECO:0000256" key="9">
    <source>
        <dbReference type="ARBA" id="ARBA00023004"/>
    </source>
</evidence>
<dbReference type="AlphaFoldDB" id="A0A2S0NBR2"/>
<dbReference type="KEGG" id="phr:C6569_11295"/>
<evidence type="ECO:0000256" key="8">
    <source>
        <dbReference type="ARBA" id="ARBA00022801"/>
    </source>
</evidence>
<evidence type="ECO:0000313" key="14">
    <source>
        <dbReference type="EMBL" id="AVO45602.1"/>
    </source>
</evidence>
<evidence type="ECO:0000256" key="7">
    <source>
        <dbReference type="ARBA" id="ARBA00022763"/>
    </source>
</evidence>
<dbReference type="Gene3D" id="3.40.470.10">
    <property type="entry name" value="Uracil-DNA glycosylase-like domain"/>
    <property type="match status" value="1"/>
</dbReference>
<evidence type="ECO:0000256" key="6">
    <source>
        <dbReference type="ARBA" id="ARBA00022723"/>
    </source>
</evidence>
<dbReference type="SMART" id="SM00987">
    <property type="entry name" value="UreE_C"/>
    <property type="match status" value="1"/>
</dbReference>
<keyword evidence="11" id="KW-0234">DNA repair</keyword>
<organism evidence="14 15">
    <name type="scientific">Phreatobacter cathodiphilus</name>
    <dbReference type="NCBI Taxonomy" id="1868589"/>
    <lineage>
        <taxon>Bacteria</taxon>
        <taxon>Pseudomonadati</taxon>
        <taxon>Pseudomonadota</taxon>
        <taxon>Alphaproteobacteria</taxon>
        <taxon>Hyphomicrobiales</taxon>
        <taxon>Phreatobacteraceae</taxon>
        <taxon>Phreatobacter</taxon>
    </lineage>
</organism>
<dbReference type="CDD" id="cd10030">
    <property type="entry name" value="UDG-F4_TTUDGA_SPO1dp_like"/>
    <property type="match status" value="1"/>
</dbReference>
<evidence type="ECO:0000256" key="10">
    <source>
        <dbReference type="ARBA" id="ARBA00023014"/>
    </source>
</evidence>
<dbReference type="PANTHER" id="PTHR33693">
    <property type="entry name" value="TYPE-5 URACIL-DNA GLYCOSYLASE"/>
    <property type="match status" value="1"/>
</dbReference>
<evidence type="ECO:0000256" key="5">
    <source>
        <dbReference type="ARBA" id="ARBA00022485"/>
    </source>
</evidence>
<keyword evidence="9" id="KW-0408">Iron</keyword>
<gene>
    <name evidence="14" type="ORF">C6569_11295</name>
</gene>
<sequence>MTLSLTPDEIEALLVFYRDAGVDVAVGEDPVDRFAEADAEAARRREALAARQEAARAPALARPQPVSAAGAPPAPDSAVAAAREAARSAKSLDELRAIVEAFEGCALKATASRTVFEDGARDARVMFVGEAPGREEDMEGRPFVGKSGQLLDRMLASVGLDRQTNAYIANIIPWRPPGNRTPTPQEIAICEPFVRRQIELKAPELLVCVGAPSTETLLGLKGIMKMRGRMTGYEAGGRTIRAIATLHPAYLLRSPIAKRLAWRDMLTIRKTLEL</sequence>
<evidence type="ECO:0000259" key="13">
    <source>
        <dbReference type="SMART" id="SM00986"/>
    </source>
</evidence>
<comment type="similarity">
    <text evidence="2">Belongs to the uracil-DNA glycosylase (UDG) superfamily. Type 4 (UDGa) family.</text>
</comment>
<dbReference type="EMBL" id="CP027668">
    <property type="protein sequence ID" value="AVO45602.1"/>
    <property type="molecule type" value="Genomic_DNA"/>
</dbReference>
<evidence type="ECO:0000256" key="11">
    <source>
        <dbReference type="ARBA" id="ARBA00023204"/>
    </source>
</evidence>
<dbReference type="PANTHER" id="PTHR33693:SF1">
    <property type="entry name" value="TYPE-4 URACIL-DNA GLYCOSYLASE"/>
    <property type="match status" value="1"/>
</dbReference>
<evidence type="ECO:0000313" key="15">
    <source>
        <dbReference type="Proteomes" id="UP000237889"/>
    </source>
</evidence>
<dbReference type="GO" id="GO:0006281">
    <property type="term" value="P:DNA repair"/>
    <property type="evidence" value="ECO:0007669"/>
    <property type="project" value="UniProtKB-KW"/>
</dbReference>
<keyword evidence="6" id="KW-0479">Metal-binding</keyword>
<evidence type="ECO:0000256" key="4">
    <source>
        <dbReference type="ARBA" id="ARBA00019403"/>
    </source>
</evidence>
<dbReference type="OrthoDB" id="5290748at2"/>
<dbReference type="Proteomes" id="UP000237889">
    <property type="component" value="Chromosome"/>
</dbReference>
<dbReference type="SUPFAM" id="SSF52141">
    <property type="entry name" value="Uracil-DNA glycosylase-like"/>
    <property type="match status" value="1"/>
</dbReference>
<dbReference type="GO" id="GO:0051539">
    <property type="term" value="F:4 iron, 4 sulfur cluster binding"/>
    <property type="evidence" value="ECO:0007669"/>
    <property type="project" value="UniProtKB-KW"/>
</dbReference>
<evidence type="ECO:0000256" key="3">
    <source>
        <dbReference type="ARBA" id="ARBA00012030"/>
    </source>
</evidence>
<proteinExistence type="inferred from homology"/>
<keyword evidence="7" id="KW-0227">DNA damage</keyword>
<dbReference type="GO" id="GO:0004844">
    <property type="term" value="F:uracil DNA N-glycosylase activity"/>
    <property type="evidence" value="ECO:0007669"/>
    <property type="project" value="UniProtKB-EC"/>
</dbReference>
<evidence type="ECO:0000256" key="2">
    <source>
        <dbReference type="ARBA" id="ARBA00006521"/>
    </source>
</evidence>
<keyword evidence="5" id="KW-0004">4Fe-4S</keyword>
<name>A0A2S0NBR2_9HYPH</name>